<evidence type="ECO:0000256" key="1">
    <source>
        <dbReference type="SAM" id="MobiDB-lite"/>
    </source>
</evidence>
<dbReference type="Proteomes" id="UP000831113">
    <property type="component" value="Chromosome"/>
</dbReference>
<feature type="region of interest" description="Disordered" evidence="1">
    <location>
        <begin position="22"/>
        <end position="42"/>
    </location>
</feature>
<organism evidence="2 3">
    <name type="scientific">Hymenobacter tibetensis</name>
    <dbReference type="NCBI Taxonomy" id="497967"/>
    <lineage>
        <taxon>Bacteria</taxon>
        <taxon>Pseudomonadati</taxon>
        <taxon>Bacteroidota</taxon>
        <taxon>Cytophagia</taxon>
        <taxon>Cytophagales</taxon>
        <taxon>Hymenobacteraceae</taxon>
        <taxon>Hymenobacter</taxon>
    </lineage>
</organism>
<sequence length="79" mass="8869">MPLPNVHGRSAELVDWRFLYPEPKPTTAPRGSPRSTRSPFSTPVLVGRLENLVRDRRLIEHGAVRLDDEVDEALPSIPS</sequence>
<evidence type="ECO:0000313" key="3">
    <source>
        <dbReference type="Proteomes" id="UP000831113"/>
    </source>
</evidence>
<feature type="compositionally biased region" description="Low complexity" evidence="1">
    <location>
        <begin position="25"/>
        <end position="42"/>
    </location>
</feature>
<reference evidence="2 3" key="1">
    <citation type="submission" date="2022-03" db="EMBL/GenBank/DDBJ databases">
        <title>Hymenobactersp. isolated from the air.</title>
        <authorList>
            <person name="Won M."/>
            <person name="Kwon S.-W."/>
        </authorList>
    </citation>
    <scope>NUCLEOTIDE SEQUENCE [LARGE SCALE GENOMIC DNA]</scope>
    <source>
        <strain evidence="2 3">KACC 21982</strain>
    </source>
</reference>
<name>A0ABY4CVY2_9BACT</name>
<protein>
    <submittedName>
        <fullName evidence="2">Uncharacterized protein</fullName>
    </submittedName>
</protein>
<proteinExistence type="predicted"/>
<accession>A0ABY4CVY2</accession>
<dbReference type="RefSeq" id="WP_243795593.1">
    <property type="nucleotide sequence ID" value="NZ_CP094669.1"/>
</dbReference>
<keyword evidence="3" id="KW-1185">Reference proteome</keyword>
<dbReference type="EMBL" id="CP094669">
    <property type="protein sequence ID" value="UOG73335.1"/>
    <property type="molecule type" value="Genomic_DNA"/>
</dbReference>
<gene>
    <name evidence="2" type="ORF">MTX78_14510</name>
</gene>
<evidence type="ECO:0000313" key="2">
    <source>
        <dbReference type="EMBL" id="UOG73335.1"/>
    </source>
</evidence>